<evidence type="ECO:0000256" key="7">
    <source>
        <dbReference type="SAM" id="Phobius"/>
    </source>
</evidence>
<keyword evidence="5 7" id="KW-1133">Transmembrane helix</keyword>
<dbReference type="InterPro" id="IPR003439">
    <property type="entry name" value="ABC_transporter-like_ATP-bd"/>
</dbReference>
<dbReference type="PROSITE" id="PS50893">
    <property type="entry name" value="ABC_TRANSPORTER_2"/>
    <property type="match status" value="1"/>
</dbReference>
<dbReference type="InterPro" id="IPR039421">
    <property type="entry name" value="Type_1_exporter"/>
</dbReference>
<dbReference type="InterPro" id="IPR027417">
    <property type="entry name" value="P-loop_NTPase"/>
</dbReference>
<evidence type="ECO:0000256" key="3">
    <source>
        <dbReference type="ARBA" id="ARBA00022741"/>
    </source>
</evidence>
<protein>
    <submittedName>
        <fullName evidence="10">Secretion/efflux ABC transporter ATP-binding protein</fullName>
    </submittedName>
</protein>
<dbReference type="SUPFAM" id="SSF52540">
    <property type="entry name" value="P-loop containing nucleoside triphosphate hydrolases"/>
    <property type="match status" value="1"/>
</dbReference>
<dbReference type="GO" id="GO:1904680">
    <property type="term" value="F:peptide transmembrane transporter activity"/>
    <property type="evidence" value="ECO:0007669"/>
    <property type="project" value="InterPro"/>
</dbReference>
<feature type="domain" description="ABC transmembrane type-1" evidence="9">
    <location>
        <begin position="1"/>
        <end position="274"/>
    </location>
</feature>
<reference evidence="10 11" key="1">
    <citation type="submission" date="2018-06" db="EMBL/GenBank/DDBJ databases">
        <authorList>
            <consortium name="Pathogen Informatics"/>
            <person name="Doyle S."/>
        </authorList>
    </citation>
    <scope>NUCLEOTIDE SEQUENCE [LARGE SCALE GENOMIC DNA]</scope>
    <source>
        <strain evidence="10 11">NCTC12714</strain>
    </source>
</reference>
<evidence type="ECO:0000256" key="6">
    <source>
        <dbReference type="ARBA" id="ARBA00023136"/>
    </source>
</evidence>
<evidence type="ECO:0000313" key="11">
    <source>
        <dbReference type="Proteomes" id="UP000255139"/>
    </source>
</evidence>
<dbReference type="SMART" id="SM00382">
    <property type="entry name" value="AAA"/>
    <property type="match status" value="1"/>
</dbReference>
<dbReference type="Pfam" id="PF00664">
    <property type="entry name" value="ABC_membrane"/>
    <property type="match status" value="1"/>
</dbReference>
<feature type="transmembrane region" description="Helical" evidence="7">
    <location>
        <begin position="34"/>
        <end position="60"/>
    </location>
</feature>
<dbReference type="GO" id="GO:0016887">
    <property type="term" value="F:ATP hydrolysis activity"/>
    <property type="evidence" value="ECO:0007669"/>
    <property type="project" value="InterPro"/>
</dbReference>
<dbReference type="GO" id="GO:0140359">
    <property type="term" value="F:ABC-type transporter activity"/>
    <property type="evidence" value="ECO:0007669"/>
    <property type="project" value="InterPro"/>
</dbReference>
<dbReference type="PROSITE" id="PS50929">
    <property type="entry name" value="ABC_TM1F"/>
    <property type="match status" value="1"/>
</dbReference>
<sequence>MFLFASVFTSLFGIGILAFINQYLLKSNISNNNIIWYFIIILIVFFLSSCLVEIILGYFGQSFIFTMQTRLVKQLLDTPLLRVHEIGKAKLLASLGNDVRTVSFGLLRLPDFIQSLVLIICTSFYLFYLSIQIFIISFVWIVIVFWINHYLMRNVYKNFKNSRDSDDSLQLNYQHIIDGHKELTLNRFRAKYYYDNDFIKNAHNKKISNVKSNIYQSISGNWGNTALLGLIGLEFYCALRFDWASLEDATTIALVILFLRTPLVTLVGNLPTLMIAKISLDKIRNLNLQDYKPDFTIPKQNIVWNNIRFENVSFSYNNAFSLKPTNIEIHRGELIFLIGKNGSGKSTFSMLLAGLIQPNEGRILLDSTPIVSDNIALYRNLISAIFSDFHLFTQILSRDSFADSKHVQEWLDILELDAKIGIYNNHVNTTKLSTGQRKRIAMLIALLEERDILILDEWAADQDPLFRRFFYEVLLPKLKAMGKTIFVISHDNLYFDITDRIFLAKNGEICEIIGDNVQEIAKNVVDKF</sequence>
<dbReference type="SUPFAM" id="SSF90123">
    <property type="entry name" value="ABC transporter transmembrane region"/>
    <property type="match status" value="1"/>
</dbReference>
<comment type="subcellular location">
    <subcellularLocation>
        <location evidence="1">Cell membrane</location>
        <topology evidence="1">Multi-pass membrane protein</topology>
    </subcellularLocation>
</comment>
<gene>
    <name evidence="10" type="primary">yojI</name>
    <name evidence="10" type="ORF">NCTC12714_01183</name>
</gene>
<dbReference type="InterPro" id="IPR036640">
    <property type="entry name" value="ABC1_TM_sf"/>
</dbReference>
<dbReference type="InterPro" id="IPR011527">
    <property type="entry name" value="ABC1_TM_dom"/>
</dbReference>
<dbReference type="GO" id="GO:0005524">
    <property type="term" value="F:ATP binding"/>
    <property type="evidence" value="ECO:0007669"/>
    <property type="project" value="UniProtKB-KW"/>
</dbReference>
<dbReference type="Proteomes" id="UP000255139">
    <property type="component" value="Unassembled WGS sequence"/>
</dbReference>
<dbReference type="GO" id="GO:0015833">
    <property type="term" value="P:peptide transport"/>
    <property type="evidence" value="ECO:0007669"/>
    <property type="project" value="InterPro"/>
</dbReference>
<dbReference type="Pfam" id="PF00005">
    <property type="entry name" value="ABC_tran"/>
    <property type="match status" value="1"/>
</dbReference>
<evidence type="ECO:0000256" key="2">
    <source>
        <dbReference type="ARBA" id="ARBA00022692"/>
    </source>
</evidence>
<dbReference type="Gene3D" id="1.20.1560.10">
    <property type="entry name" value="ABC transporter type 1, transmembrane domain"/>
    <property type="match status" value="1"/>
</dbReference>
<dbReference type="GO" id="GO:0005886">
    <property type="term" value="C:plasma membrane"/>
    <property type="evidence" value="ECO:0007669"/>
    <property type="project" value="UniProtKB-SubCell"/>
</dbReference>
<organism evidence="10 11">
    <name type="scientific">Helicobacter muridarum</name>
    <dbReference type="NCBI Taxonomy" id="216"/>
    <lineage>
        <taxon>Bacteria</taxon>
        <taxon>Pseudomonadati</taxon>
        <taxon>Campylobacterota</taxon>
        <taxon>Epsilonproteobacteria</taxon>
        <taxon>Campylobacterales</taxon>
        <taxon>Helicobacteraceae</taxon>
        <taxon>Helicobacter</taxon>
    </lineage>
</organism>
<keyword evidence="6 7" id="KW-0472">Membrane</keyword>
<accession>A0A377PU49</accession>
<dbReference type="EMBL" id="UGJE01000002">
    <property type="protein sequence ID" value="STQ86376.1"/>
    <property type="molecule type" value="Genomic_DNA"/>
</dbReference>
<dbReference type="PANTHER" id="PTHR24221:SF654">
    <property type="entry name" value="ATP-BINDING CASSETTE SUB-FAMILY B MEMBER 6"/>
    <property type="match status" value="1"/>
</dbReference>
<dbReference type="NCBIfam" id="TIGR01194">
    <property type="entry name" value="cyc_pep_trnsptr"/>
    <property type="match status" value="1"/>
</dbReference>
<keyword evidence="4 10" id="KW-0067">ATP-binding</keyword>
<keyword evidence="2 7" id="KW-0812">Transmembrane</keyword>
<dbReference type="CDD" id="cd03228">
    <property type="entry name" value="ABCC_MRP_Like"/>
    <property type="match status" value="1"/>
</dbReference>
<evidence type="ECO:0000313" key="10">
    <source>
        <dbReference type="EMBL" id="STQ86376.1"/>
    </source>
</evidence>
<dbReference type="GO" id="GO:0034040">
    <property type="term" value="F:ATPase-coupled lipid transmembrane transporter activity"/>
    <property type="evidence" value="ECO:0007669"/>
    <property type="project" value="TreeGrafter"/>
</dbReference>
<feature type="domain" description="ABC transporter" evidence="8">
    <location>
        <begin position="307"/>
        <end position="525"/>
    </location>
</feature>
<name>A0A377PU49_9HELI</name>
<dbReference type="InterPro" id="IPR005898">
    <property type="entry name" value="Cyc_pep_transpt_SyrD/YojI"/>
</dbReference>
<dbReference type="Gene3D" id="3.40.50.300">
    <property type="entry name" value="P-loop containing nucleotide triphosphate hydrolases"/>
    <property type="match status" value="1"/>
</dbReference>
<evidence type="ECO:0000256" key="4">
    <source>
        <dbReference type="ARBA" id="ARBA00022840"/>
    </source>
</evidence>
<evidence type="ECO:0000259" key="8">
    <source>
        <dbReference type="PROSITE" id="PS50893"/>
    </source>
</evidence>
<dbReference type="InterPro" id="IPR003593">
    <property type="entry name" value="AAA+_ATPase"/>
</dbReference>
<keyword evidence="3" id="KW-0547">Nucleotide-binding</keyword>
<evidence type="ECO:0000256" key="5">
    <source>
        <dbReference type="ARBA" id="ARBA00022989"/>
    </source>
</evidence>
<proteinExistence type="predicted"/>
<dbReference type="NCBIfam" id="NF007813">
    <property type="entry name" value="PRK10522.1"/>
    <property type="match status" value="1"/>
</dbReference>
<dbReference type="AlphaFoldDB" id="A0A377PU49"/>
<keyword evidence="11" id="KW-1185">Reference proteome</keyword>
<evidence type="ECO:0000256" key="1">
    <source>
        <dbReference type="ARBA" id="ARBA00004651"/>
    </source>
</evidence>
<evidence type="ECO:0000259" key="9">
    <source>
        <dbReference type="PROSITE" id="PS50929"/>
    </source>
</evidence>
<dbReference type="PANTHER" id="PTHR24221">
    <property type="entry name" value="ATP-BINDING CASSETTE SUB-FAMILY B"/>
    <property type="match status" value="1"/>
</dbReference>
<feature type="transmembrane region" description="Helical" evidence="7">
    <location>
        <begin position="133"/>
        <end position="151"/>
    </location>
</feature>